<evidence type="ECO:0000313" key="1">
    <source>
        <dbReference type="EMBL" id="MCD7470811.1"/>
    </source>
</evidence>
<gene>
    <name evidence="1" type="ORF">HAX54_010965</name>
</gene>
<dbReference type="EMBL" id="JACEIK010001611">
    <property type="protein sequence ID" value="MCD7470811.1"/>
    <property type="molecule type" value="Genomic_DNA"/>
</dbReference>
<protein>
    <submittedName>
        <fullName evidence="1">Uncharacterized protein</fullName>
    </submittedName>
</protein>
<proteinExistence type="predicted"/>
<feature type="non-terminal residue" evidence="1">
    <location>
        <position position="131"/>
    </location>
</feature>
<accession>A0ABS8TIH5</accession>
<name>A0ABS8TIH5_DATST</name>
<feature type="non-terminal residue" evidence="1">
    <location>
        <position position="1"/>
    </location>
</feature>
<evidence type="ECO:0000313" key="2">
    <source>
        <dbReference type="Proteomes" id="UP000823775"/>
    </source>
</evidence>
<reference evidence="1 2" key="1">
    <citation type="journal article" date="2021" name="BMC Genomics">
        <title>Datura genome reveals duplications of psychoactive alkaloid biosynthetic genes and high mutation rate following tissue culture.</title>
        <authorList>
            <person name="Rajewski A."/>
            <person name="Carter-House D."/>
            <person name="Stajich J."/>
            <person name="Litt A."/>
        </authorList>
    </citation>
    <scope>NUCLEOTIDE SEQUENCE [LARGE SCALE GENOMIC DNA]</scope>
    <source>
        <strain evidence="1">AR-01</strain>
    </source>
</reference>
<sequence>EWTPNNVYKDCAIDEIIIKEYVSYKGLVGATMKQLRIDDTVKRIQIRYIIEDKYENNSVIINVSHSVDSVPVGSLKLVVHLNSIDTLVISSIKSDDSKLIHNNQFDFIISDRKQKDVREAPTYKDKATVVA</sequence>
<organism evidence="1 2">
    <name type="scientific">Datura stramonium</name>
    <name type="common">Jimsonweed</name>
    <name type="synonym">Common thornapple</name>
    <dbReference type="NCBI Taxonomy" id="4076"/>
    <lineage>
        <taxon>Eukaryota</taxon>
        <taxon>Viridiplantae</taxon>
        <taxon>Streptophyta</taxon>
        <taxon>Embryophyta</taxon>
        <taxon>Tracheophyta</taxon>
        <taxon>Spermatophyta</taxon>
        <taxon>Magnoliopsida</taxon>
        <taxon>eudicotyledons</taxon>
        <taxon>Gunneridae</taxon>
        <taxon>Pentapetalae</taxon>
        <taxon>asterids</taxon>
        <taxon>lamiids</taxon>
        <taxon>Solanales</taxon>
        <taxon>Solanaceae</taxon>
        <taxon>Solanoideae</taxon>
        <taxon>Datureae</taxon>
        <taxon>Datura</taxon>
    </lineage>
</organism>
<keyword evidence="2" id="KW-1185">Reference proteome</keyword>
<comment type="caution">
    <text evidence="1">The sequence shown here is derived from an EMBL/GenBank/DDBJ whole genome shotgun (WGS) entry which is preliminary data.</text>
</comment>
<dbReference type="Proteomes" id="UP000823775">
    <property type="component" value="Unassembled WGS sequence"/>
</dbReference>